<feature type="domain" description="DUF4246" evidence="2">
    <location>
        <begin position="88"/>
        <end position="523"/>
    </location>
</feature>
<proteinExistence type="predicted"/>
<dbReference type="Proteomes" id="UP000267821">
    <property type="component" value="Unassembled WGS sequence"/>
</dbReference>
<reference evidence="4 5" key="1">
    <citation type="journal article" date="2018" name="Nat. Ecol. Evol.">
        <title>Pezizomycetes genomes reveal the molecular basis of ectomycorrhizal truffle lifestyle.</title>
        <authorList>
            <person name="Murat C."/>
            <person name="Payen T."/>
            <person name="Noel B."/>
            <person name="Kuo A."/>
            <person name="Morin E."/>
            <person name="Chen J."/>
            <person name="Kohler A."/>
            <person name="Krizsan K."/>
            <person name="Balestrini R."/>
            <person name="Da Silva C."/>
            <person name="Montanini B."/>
            <person name="Hainaut M."/>
            <person name="Levati E."/>
            <person name="Barry K.W."/>
            <person name="Belfiori B."/>
            <person name="Cichocki N."/>
            <person name="Clum A."/>
            <person name="Dockter R.B."/>
            <person name="Fauchery L."/>
            <person name="Guy J."/>
            <person name="Iotti M."/>
            <person name="Le Tacon F."/>
            <person name="Lindquist E.A."/>
            <person name="Lipzen A."/>
            <person name="Malagnac F."/>
            <person name="Mello A."/>
            <person name="Molinier V."/>
            <person name="Miyauchi S."/>
            <person name="Poulain J."/>
            <person name="Riccioni C."/>
            <person name="Rubini A."/>
            <person name="Sitrit Y."/>
            <person name="Splivallo R."/>
            <person name="Traeger S."/>
            <person name="Wang M."/>
            <person name="Zifcakova L."/>
            <person name="Wipf D."/>
            <person name="Zambonelli A."/>
            <person name="Paolocci F."/>
            <person name="Nowrousian M."/>
            <person name="Ottonello S."/>
            <person name="Baldrian P."/>
            <person name="Spatafora J.W."/>
            <person name="Henrissat B."/>
            <person name="Nagy L.G."/>
            <person name="Aury J.M."/>
            <person name="Wincker P."/>
            <person name="Grigoriev I.V."/>
            <person name="Bonfante P."/>
            <person name="Martin F.M."/>
        </authorList>
    </citation>
    <scope>NUCLEOTIDE SEQUENCE [LARGE SCALE GENOMIC DNA]</scope>
    <source>
        <strain evidence="4 5">ATCC MYA-4762</strain>
    </source>
</reference>
<dbReference type="Pfam" id="PF14033">
    <property type="entry name" value="DUF4246"/>
    <property type="match status" value="1"/>
</dbReference>
<evidence type="ECO:0000259" key="3">
    <source>
        <dbReference type="Pfam" id="PF21666"/>
    </source>
</evidence>
<dbReference type="InterPro" id="IPR049192">
    <property type="entry name" value="DUF4246_C"/>
</dbReference>
<dbReference type="InParanoid" id="A0A3N4LRV4"/>
<dbReference type="EMBL" id="ML121537">
    <property type="protein sequence ID" value="RPB25643.1"/>
    <property type="molecule type" value="Genomic_DNA"/>
</dbReference>
<name>A0A3N4LRV4_9PEZI</name>
<evidence type="ECO:0000259" key="2">
    <source>
        <dbReference type="Pfam" id="PF14033"/>
    </source>
</evidence>
<feature type="domain" description="DUF4246" evidence="3">
    <location>
        <begin position="26"/>
        <end position="74"/>
    </location>
</feature>
<dbReference type="InterPro" id="IPR025340">
    <property type="entry name" value="DUF4246"/>
</dbReference>
<dbReference type="Pfam" id="PF21666">
    <property type="entry name" value="DUF4246_N"/>
    <property type="match status" value="1"/>
</dbReference>
<dbReference type="PANTHER" id="PTHR33119:SF1">
    <property type="entry name" value="FE2OG DIOXYGENASE DOMAIN-CONTAINING PROTEIN"/>
    <property type="match status" value="1"/>
</dbReference>
<feature type="region of interest" description="Disordered" evidence="1">
    <location>
        <begin position="294"/>
        <end position="313"/>
    </location>
</feature>
<dbReference type="InterPro" id="IPR049207">
    <property type="entry name" value="DUF4246_N"/>
</dbReference>
<dbReference type="AlphaFoldDB" id="A0A3N4LRV4"/>
<dbReference type="OrthoDB" id="415532at2759"/>
<accession>A0A3N4LRV4</accession>
<organism evidence="4 5">
    <name type="scientific">Terfezia boudieri ATCC MYA-4762</name>
    <dbReference type="NCBI Taxonomy" id="1051890"/>
    <lineage>
        <taxon>Eukaryota</taxon>
        <taxon>Fungi</taxon>
        <taxon>Dikarya</taxon>
        <taxon>Ascomycota</taxon>
        <taxon>Pezizomycotina</taxon>
        <taxon>Pezizomycetes</taxon>
        <taxon>Pezizales</taxon>
        <taxon>Pezizaceae</taxon>
        <taxon>Terfezia</taxon>
    </lineage>
</organism>
<keyword evidence="5" id="KW-1185">Reference proteome</keyword>
<evidence type="ECO:0000313" key="4">
    <source>
        <dbReference type="EMBL" id="RPB25643.1"/>
    </source>
</evidence>
<dbReference type="PANTHER" id="PTHR33119">
    <property type="entry name" value="IFI3P"/>
    <property type="match status" value="1"/>
</dbReference>
<protein>
    <submittedName>
        <fullName evidence="4">Uncharacterized protein</fullName>
    </submittedName>
</protein>
<evidence type="ECO:0000256" key="1">
    <source>
        <dbReference type="SAM" id="MobiDB-lite"/>
    </source>
</evidence>
<sequence>MGRINSSTTLAYNRLHGVEAFPTFHYCLRDGECGMEPLTLRDLFLGKAGNVIRDKPNWWAKFKDDKIWKKWLEELRPLAPNQEITEAMEKYLSDELAYLAETRNLANGIDQALDMTYKSDILIPQSLKEELIACMRPLEDVPENLKDWHPHSNNQVLDLVHPSLYPVVFGKTRLYTNKSLVPCLPHVGGGETVADASVIRKRYKRCLWEANVLSSQFQWLPTYFSIDPATKEVKFEGYINNLHPVQHKKLYFVLEKLMSICLPMFDRVLFDMKHPPRQRAICVSPNWYIEGKEEKEGEEMKEDHGEEGVESEVNSEYEYWGKRNLDIPDAKVFKRPEIDFTSHESEDIGVKNADENAAARNKVTLSDFGRGQVIVKLGNIELTPENPEYPGGDWHLEGMLNERIIATVIYYYDSENITDNHLAFRQSVWTLEDYEQDDSRGFLEIFGLKRDEPAVQDLGYIATKGDRVISFPNLYQHKVSPFSLADRTKPGHRKICVFFLVDPVLPIISTSQVAPQQWDWWRAEIYKLDLFPTLPPEIVKNILDYVDWPMTLEEAKEVRLKFMQERGKYVKLQNEEYYAREFSLCEH</sequence>
<gene>
    <name evidence="4" type="ORF">L211DRAFT_836375</name>
</gene>
<evidence type="ECO:0000313" key="5">
    <source>
        <dbReference type="Proteomes" id="UP000267821"/>
    </source>
</evidence>
<dbReference type="STRING" id="1051890.A0A3N4LRV4"/>